<gene>
    <name evidence="1" type="ORF">DFH07DRAFT_1062089</name>
</gene>
<evidence type="ECO:0000313" key="1">
    <source>
        <dbReference type="EMBL" id="KAJ7750379.1"/>
    </source>
</evidence>
<sequence>SPPTRILFLSLIIHEYGLQKAQNTCSQFAKGWCAPLFFFRRNTPDNHRPLAALSSPRRFRWQRQSHLDRNLVVPNGTLRPDRRTLFYLLDSQSTKAPFHLRCWTHAIPIS</sequence>
<name>A0AAD7N8F0_9AGAR</name>
<dbReference type="Proteomes" id="UP001215280">
    <property type="component" value="Unassembled WGS sequence"/>
</dbReference>
<accession>A0AAD7N8F0</accession>
<reference evidence="1" key="1">
    <citation type="submission" date="2023-03" db="EMBL/GenBank/DDBJ databases">
        <title>Massive genome expansion in bonnet fungi (Mycena s.s.) driven by repeated elements and novel gene families across ecological guilds.</title>
        <authorList>
            <consortium name="Lawrence Berkeley National Laboratory"/>
            <person name="Harder C.B."/>
            <person name="Miyauchi S."/>
            <person name="Viragh M."/>
            <person name="Kuo A."/>
            <person name="Thoen E."/>
            <person name="Andreopoulos B."/>
            <person name="Lu D."/>
            <person name="Skrede I."/>
            <person name="Drula E."/>
            <person name="Henrissat B."/>
            <person name="Morin E."/>
            <person name="Kohler A."/>
            <person name="Barry K."/>
            <person name="LaButti K."/>
            <person name="Morin E."/>
            <person name="Salamov A."/>
            <person name="Lipzen A."/>
            <person name="Mereny Z."/>
            <person name="Hegedus B."/>
            <person name="Baldrian P."/>
            <person name="Stursova M."/>
            <person name="Weitz H."/>
            <person name="Taylor A."/>
            <person name="Grigoriev I.V."/>
            <person name="Nagy L.G."/>
            <person name="Martin F."/>
            <person name="Kauserud H."/>
        </authorList>
    </citation>
    <scope>NUCLEOTIDE SEQUENCE</scope>
    <source>
        <strain evidence="1">CBHHK188m</strain>
    </source>
</reference>
<proteinExistence type="predicted"/>
<evidence type="ECO:0000313" key="2">
    <source>
        <dbReference type="Proteomes" id="UP001215280"/>
    </source>
</evidence>
<keyword evidence="2" id="KW-1185">Reference proteome</keyword>
<dbReference type="EMBL" id="JARJLG010000082">
    <property type="protein sequence ID" value="KAJ7750379.1"/>
    <property type="molecule type" value="Genomic_DNA"/>
</dbReference>
<organism evidence="1 2">
    <name type="scientific">Mycena maculata</name>
    <dbReference type="NCBI Taxonomy" id="230809"/>
    <lineage>
        <taxon>Eukaryota</taxon>
        <taxon>Fungi</taxon>
        <taxon>Dikarya</taxon>
        <taxon>Basidiomycota</taxon>
        <taxon>Agaricomycotina</taxon>
        <taxon>Agaricomycetes</taxon>
        <taxon>Agaricomycetidae</taxon>
        <taxon>Agaricales</taxon>
        <taxon>Marasmiineae</taxon>
        <taxon>Mycenaceae</taxon>
        <taxon>Mycena</taxon>
    </lineage>
</organism>
<dbReference type="AlphaFoldDB" id="A0AAD7N8F0"/>
<protein>
    <submittedName>
        <fullName evidence="1">Uncharacterized protein</fullName>
    </submittedName>
</protein>
<feature type="non-terminal residue" evidence="1">
    <location>
        <position position="1"/>
    </location>
</feature>
<comment type="caution">
    <text evidence="1">The sequence shown here is derived from an EMBL/GenBank/DDBJ whole genome shotgun (WGS) entry which is preliminary data.</text>
</comment>